<comment type="caution">
    <text evidence="9">The sequence shown here is derived from an EMBL/GenBank/DDBJ whole genome shotgun (WGS) entry which is preliminary data.</text>
</comment>
<comment type="similarity">
    <text evidence="7">Belongs to the TatC family.</text>
</comment>
<dbReference type="GO" id="GO:0009977">
    <property type="term" value="F:proton motive force dependent protein transmembrane transporter activity"/>
    <property type="evidence" value="ECO:0007669"/>
    <property type="project" value="TreeGrafter"/>
</dbReference>
<evidence type="ECO:0000256" key="3">
    <source>
        <dbReference type="ARBA" id="ARBA00022927"/>
    </source>
</evidence>
<protein>
    <recommendedName>
        <fullName evidence="7">Sec-independent protein translocase protein TatC</fullName>
    </recommendedName>
</protein>
<dbReference type="PANTHER" id="PTHR30371">
    <property type="entry name" value="SEC-INDEPENDENT PROTEIN TRANSLOCASE PROTEIN TATC"/>
    <property type="match status" value="1"/>
</dbReference>
<dbReference type="AlphaFoldDB" id="A0A3N0AX15"/>
<reference evidence="8" key="4">
    <citation type="submission" date="2021-09" db="EMBL/GenBank/DDBJ databases">
        <authorList>
            <person name="Gilroy R."/>
        </authorList>
    </citation>
    <scope>NUCLEOTIDE SEQUENCE</scope>
    <source>
        <strain evidence="8">ChiGjej6B6-11269</strain>
    </source>
</reference>
<reference evidence="8" key="3">
    <citation type="journal article" date="2021" name="PeerJ">
        <title>Extensive microbial diversity within the chicken gut microbiome revealed by metagenomics and culture.</title>
        <authorList>
            <person name="Gilroy R."/>
            <person name="Ravi A."/>
            <person name="Getino M."/>
            <person name="Pursley I."/>
            <person name="Horton D.L."/>
            <person name="Alikhan N.F."/>
            <person name="Baker D."/>
            <person name="Gharbi K."/>
            <person name="Hall N."/>
            <person name="Watson M."/>
            <person name="Adriaenssens E.M."/>
            <person name="Foster-Nyarko E."/>
            <person name="Jarju S."/>
            <person name="Secka A."/>
            <person name="Antonio M."/>
            <person name="Oren A."/>
            <person name="Chaudhuri R.R."/>
            <person name="La Ragione R."/>
            <person name="Hildebrand F."/>
            <person name="Pallen M.J."/>
        </authorList>
    </citation>
    <scope>NUCLEOTIDE SEQUENCE</scope>
    <source>
        <strain evidence="8">ChiGjej6B6-11269</strain>
    </source>
</reference>
<keyword evidence="3 7" id="KW-0653">Protein transport</keyword>
<reference evidence="9" key="2">
    <citation type="journal article" date="2019" name="Microbiol. Resour. Announc.">
        <title>Draft Genome Sequences of Type Strains of Gordonibacter faecihominis, Paraeggerthella hongkongensis, Parvibacter caecicola,Slackia equolifaciens, Slackia faecicanis, and Slackia isoflavoniconvertens.</title>
        <authorList>
            <person name="Danylec N."/>
            <person name="Stoll D.A."/>
            <person name="Dotsch A."/>
            <person name="Huch M."/>
        </authorList>
    </citation>
    <scope>NUCLEOTIDE SEQUENCE</scope>
    <source>
        <strain evidence="9">DSM 24851</strain>
    </source>
</reference>
<comment type="function">
    <text evidence="7">Part of the twin-arginine translocation (Tat) system that transports large folded proteins containing a characteristic twin-arginine motif in their signal peptide across membranes. Together with TatB, TatC is part of a receptor directly interacting with Tat signal peptides.</text>
</comment>
<feature type="transmembrane region" description="Helical" evidence="7">
    <location>
        <begin position="220"/>
        <end position="243"/>
    </location>
</feature>
<keyword evidence="2 7" id="KW-0812">Transmembrane</keyword>
<dbReference type="Proteomes" id="UP000269591">
    <property type="component" value="Unassembled WGS sequence"/>
</dbReference>
<name>A0A3N0AX15_9ACTN</name>
<dbReference type="PANTHER" id="PTHR30371:SF0">
    <property type="entry name" value="SEC-INDEPENDENT PROTEIN TRANSLOCASE PROTEIN TATC, CHLOROPLASTIC-RELATED"/>
    <property type="match status" value="1"/>
</dbReference>
<gene>
    <name evidence="7 9" type="primary">tatC</name>
    <name evidence="9" type="ORF">DMP06_07675</name>
    <name evidence="8" type="ORF">K8U77_05095</name>
</gene>
<comment type="subunit">
    <text evidence="7">The Tat system comprises two distinct complexes: a TatABC complex, containing multiple copies of TatA, TatB and TatC subunits, and a separate TatA complex, containing only TatA subunits. Substrates initially bind to the TatABC complex, which probably triggers association of the separate TatA complex to form the active translocon.</text>
</comment>
<evidence type="ECO:0000256" key="7">
    <source>
        <dbReference type="HAMAP-Rule" id="MF_00902"/>
    </source>
</evidence>
<dbReference type="GO" id="GO:0043953">
    <property type="term" value="P:protein transport by the Tat complex"/>
    <property type="evidence" value="ECO:0007669"/>
    <property type="project" value="UniProtKB-UniRule"/>
</dbReference>
<dbReference type="PRINTS" id="PR01840">
    <property type="entry name" value="TATCFAMILY"/>
</dbReference>
<evidence type="ECO:0000256" key="1">
    <source>
        <dbReference type="ARBA" id="ARBA00004141"/>
    </source>
</evidence>
<sequence>MPIGPARMPLFDHLGELRMRLVRIVAALFIAMCVFYPATPTIIQFLLQPAAEYLPHDDAGLIALNIFDVFGFFTVRFKVALWSAVVATAPIILWQVLAFFLPALKPNERKWFIPTFAAGVTLFIAGTVFCYLFILNPAVQWLTEQGAGFAQVFPDAKAWIDVFINFEIAFGFAFELPLIVFYLVIFEIIPYAKLRESWRTVYIVLMVISAMVTLDASPITMLLMFAAMVVLYEASLLIARLVLGKRVKQQKEEAEREAREEAEWQEEWSATKDKIRKRLDSDDE</sequence>
<keyword evidence="6 7" id="KW-0472">Membrane</keyword>
<evidence type="ECO:0000256" key="4">
    <source>
        <dbReference type="ARBA" id="ARBA00022989"/>
    </source>
</evidence>
<dbReference type="HAMAP" id="MF_00902">
    <property type="entry name" value="TatC"/>
    <property type="match status" value="1"/>
</dbReference>
<keyword evidence="4 7" id="KW-1133">Transmembrane helix</keyword>
<keyword evidence="7" id="KW-1003">Cell membrane</keyword>
<dbReference type="EMBL" id="DYWI01000094">
    <property type="protein sequence ID" value="HJF65479.1"/>
    <property type="molecule type" value="Genomic_DNA"/>
</dbReference>
<feature type="transmembrane region" description="Helical" evidence="7">
    <location>
        <begin position="162"/>
        <end position="185"/>
    </location>
</feature>
<accession>A0A3N0AX15</accession>
<feature type="transmembrane region" description="Helical" evidence="7">
    <location>
        <begin position="21"/>
        <end position="47"/>
    </location>
</feature>
<evidence type="ECO:0000256" key="6">
    <source>
        <dbReference type="ARBA" id="ARBA00023136"/>
    </source>
</evidence>
<reference evidence="10" key="1">
    <citation type="submission" date="2018-05" db="EMBL/GenBank/DDBJ databases">
        <title>Genome Sequencing of selected type strains of the family Eggerthellaceae.</title>
        <authorList>
            <person name="Danylec N."/>
            <person name="Stoll D.A."/>
            <person name="Doetsch A."/>
            <person name="Huch M."/>
        </authorList>
    </citation>
    <scope>NUCLEOTIDE SEQUENCE [LARGE SCALE GENOMIC DNA]</scope>
    <source>
        <strain evidence="10">DSM 24851</strain>
    </source>
</reference>
<feature type="transmembrane region" description="Helical" evidence="7">
    <location>
        <begin position="79"/>
        <end position="104"/>
    </location>
</feature>
<keyword evidence="7" id="KW-0813">Transport</keyword>
<evidence type="ECO:0000256" key="2">
    <source>
        <dbReference type="ARBA" id="ARBA00022692"/>
    </source>
</evidence>
<dbReference type="GO" id="GO:0033281">
    <property type="term" value="C:TAT protein transport complex"/>
    <property type="evidence" value="ECO:0007669"/>
    <property type="project" value="UniProtKB-UniRule"/>
</dbReference>
<comment type="subcellular location">
    <subcellularLocation>
        <location evidence="7">Cell membrane</location>
        <topology evidence="7">Multi-pass membrane protein</topology>
    </subcellularLocation>
    <subcellularLocation>
        <location evidence="1">Membrane</location>
        <topology evidence="1">Multi-pass membrane protein</topology>
    </subcellularLocation>
</comment>
<evidence type="ECO:0000313" key="10">
    <source>
        <dbReference type="Proteomes" id="UP000269591"/>
    </source>
</evidence>
<keyword evidence="5 7" id="KW-0811">Translocation</keyword>
<dbReference type="InterPro" id="IPR002033">
    <property type="entry name" value="TatC"/>
</dbReference>
<dbReference type="EMBL" id="QIBX01000013">
    <property type="protein sequence ID" value="RNL39150.1"/>
    <property type="molecule type" value="Genomic_DNA"/>
</dbReference>
<dbReference type="Proteomes" id="UP000786989">
    <property type="component" value="Unassembled WGS sequence"/>
</dbReference>
<proteinExistence type="inferred from homology"/>
<organism evidence="9 10">
    <name type="scientific">Slackia equolifaciens</name>
    <dbReference type="NCBI Taxonomy" id="498718"/>
    <lineage>
        <taxon>Bacteria</taxon>
        <taxon>Bacillati</taxon>
        <taxon>Actinomycetota</taxon>
        <taxon>Coriobacteriia</taxon>
        <taxon>Eggerthellales</taxon>
        <taxon>Eggerthellaceae</taxon>
        <taxon>Slackia</taxon>
    </lineage>
</organism>
<evidence type="ECO:0000256" key="5">
    <source>
        <dbReference type="ARBA" id="ARBA00023010"/>
    </source>
</evidence>
<keyword evidence="10" id="KW-1185">Reference proteome</keyword>
<dbReference type="NCBIfam" id="TIGR00945">
    <property type="entry name" value="tatC"/>
    <property type="match status" value="1"/>
</dbReference>
<dbReference type="OrthoDB" id="9777044at2"/>
<dbReference type="Pfam" id="PF00902">
    <property type="entry name" value="TatC"/>
    <property type="match status" value="1"/>
</dbReference>
<feature type="transmembrane region" description="Helical" evidence="7">
    <location>
        <begin position="197"/>
        <end position="214"/>
    </location>
</feature>
<dbReference type="GO" id="GO:0065002">
    <property type="term" value="P:intracellular protein transmembrane transport"/>
    <property type="evidence" value="ECO:0007669"/>
    <property type="project" value="TreeGrafter"/>
</dbReference>
<evidence type="ECO:0000313" key="8">
    <source>
        <dbReference type="EMBL" id="HJF65479.1"/>
    </source>
</evidence>
<dbReference type="RefSeq" id="WP_123209151.1">
    <property type="nucleotide sequence ID" value="NZ_JBHTHO010000010.1"/>
</dbReference>
<feature type="transmembrane region" description="Helical" evidence="7">
    <location>
        <begin position="111"/>
        <end position="134"/>
    </location>
</feature>
<evidence type="ECO:0000313" key="9">
    <source>
        <dbReference type="EMBL" id="RNL39150.1"/>
    </source>
</evidence>